<dbReference type="Proteomes" id="UP001152622">
    <property type="component" value="Chromosome 22"/>
</dbReference>
<dbReference type="EMBL" id="JAINUF010000022">
    <property type="protein sequence ID" value="KAJ8333988.1"/>
    <property type="molecule type" value="Genomic_DNA"/>
</dbReference>
<proteinExistence type="predicted"/>
<feature type="region of interest" description="Disordered" evidence="1">
    <location>
        <begin position="107"/>
        <end position="163"/>
    </location>
</feature>
<name>A0A9Q1I9Z4_SYNKA</name>
<sequence>MVGQVRFEPLQGTVKMTIKNGDSETRAGGTVQPTHAQLREELMKMSEGCSTLGRGAEHVEECSDDQQEYARVLAKREKGRKQTPRLGAGYVECPEADADRQAYAEVVARRQKERKPNPPTVRPKVRYASTPKESEFYSKLSVSSEGEEEEGAPRTGSDATTRK</sequence>
<comment type="caution">
    <text evidence="2">The sequence shown here is derived from an EMBL/GenBank/DDBJ whole genome shotgun (WGS) entry which is preliminary data.</text>
</comment>
<reference evidence="2" key="1">
    <citation type="journal article" date="2023" name="Science">
        <title>Genome structures resolve the early diversification of teleost fishes.</title>
        <authorList>
            <person name="Parey E."/>
            <person name="Louis A."/>
            <person name="Montfort J."/>
            <person name="Bouchez O."/>
            <person name="Roques C."/>
            <person name="Iampietro C."/>
            <person name="Lluch J."/>
            <person name="Castinel A."/>
            <person name="Donnadieu C."/>
            <person name="Desvignes T."/>
            <person name="Floi Bucao C."/>
            <person name="Jouanno E."/>
            <person name="Wen M."/>
            <person name="Mejri S."/>
            <person name="Dirks R."/>
            <person name="Jansen H."/>
            <person name="Henkel C."/>
            <person name="Chen W.J."/>
            <person name="Zahm M."/>
            <person name="Cabau C."/>
            <person name="Klopp C."/>
            <person name="Thompson A.W."/>
            <person name="Robinson-Rechavi M."/>
            <person name="Braasch I."/>
            <person name="Lecointre G."/>
            <person name="Bobe J."/>
            <person name="Postlethwait J.H."/>
            <person name="Berthelot C."/>
            <person name="Roest Crollius H."/>
            <person name="Guiguen Y."/>
        </authorList>
    </citation>
    <scope>NUCLEOTIDE SEQUENCE</scope>
    <source>
        <strain evidence="2">WJC10195</strain>
    </source>
</reference>
<protein>
    <submittedName>
        <fullName evidence="2">Uncharacterized protein</fullName>
    </submittedName>
</protein>
<evidence type="ECO:0000313" key="2">
    <source>
        <dbReference type="EMBL" id="KAJ8333988.1"/>
    </source>
</evidence>
<evidence type="ECO:0000256" key="1">
    <source>
        <dbReference type="SAM" id="MobiDB-lite"/>
    </source>
</evidence>
<keyword evidence="3" id="KW-1185">Reference proteome</keyword>
<evidence type="ECO:0000313" key="3">
    <source>
        <dbReference type="Proteomes" id="UP001152622"/>
    </source>
</evidence>
<organism evidence="2 3">
    <name type="scientific">Synaphobranchus kaupii</name>
    <name type="common">Kaup's arrowtooth eel</name>
    <dbReference type="NCBI Taxonomy" id="118154"/>
    <lineage>
        <taxon>Eukaryota</taxon>
        <taxon>Metazoa</taxon>
        <taxon>Chordata</taxon>
        <taxon>Craniata</taxon>
        <taxon>Vertebrata</taxon>
        <taxon>Euteleostomi</taxon>
        <taxon>Actinopterygii</taxon>
        <taxon>Neopterygii</taxon>
        <taxon>Teleostei</taxon>
        <taxon>Anguilliformes</taxon>
        <taxon>Synaphobranchidae</taxon>
        <taxon>Synaphobranchus</taxon>
    </lineage>
</organism>
<gene>
    <name evidence="2" type="ORF">SKAU_G00413070</name>
</gene>
<dbReference type="AlphaFoldDB" id="A0A9Q1I9Z4"/>
<feature type="compositionally biased region" description="Basic and acidic residues" evidence="1">
    <location>
        <begin position="107"/>
        <end position="116"/>
    </location>
</feature>
<accession>A0A9Q1I9Z4</accession>